<reference evidence="2 3" key="1">
    <citation type="submission" date="2023-08" db="EMBL/GenBank/DDBJ databases">
        <title>Alcaligenaceae gen. nov., a novel taxon isolated from the sludge of Yixing Pesticide Factory.</title>
        <authorList>
            <person name="Ruan L."/>
        </authorList>
    </citation>
    <scope>NUCLEOTIDE SEQUENCE [LARGE SCALE GENOMIC DNA]</scope>
    <source>
        <strain evidence="2 3">LG-2</strain>
    </source>
</reference>
<protein>
    <recommendedName>
        <fullName evidence="4">Antitoxin</fullName>
    </recommendedName>
</protein>
<proteinExistence type="predicted"/>
<comment type="caution">
    <text evidence="2">The sequence shown here is derived from an EMBL/GenBank/DDBJ whole genome shotgun (WGS) entry which is preliminary data.</text>
</comment>
<dbReference type="EMBL" id="JAUZQE010000049">
    <property type="protein sequence ID" value="MDR4127034.1"/>
    <property type="molecule type" value="Genomic_DNA"/>
</dbReference>
<keyword evidence="3" id="KW-1185">Reference proteome</keyword>
<evidence type="ECO:0000256" key="1">
    <source>
        <dbReference type="SAM" id="Coils"/>
    </source>
</evidence>
<sequence length="91" mass="10115">MKTERITVLVSKEFKHFLHTEAAAEGVNVSEFIRRRCELRPGPDEQLLAELAKQLREATKSAESALDAGLEAVQKARATIRKLRAEEGVAV</sequence>
<organism evidence="2 3">
    <name type="scientific">Yanghanlia caeni</name>
    <dbReference type="NCBI Taxonomy" id="3064283"/>
    <lineage>
        <taxon>Bacteria</taxon>
        <taxon>Pseudomonadati</taxon>
        <taxon>Pseudomonadota</taxon>
        <taxon>Betaproteobacteria</taxon>
        <taxon>Burkholderiales</taxon>
        <taxon>Alcaligenaceae</taxon>
        <taxon>Yanghanlia</taxon>
    </lineage>
</organism>
<evidence type="ECO:0000313" key="2">
    <source>
        <dbReference type="EMBL" id="MDR4127034.1"/>
    </source>
</evidence>
<name>A0ABU1D9A4_9BURK</name>
<gene>
    <name evidence="2" type="ORF">Q8947_13720</name>
</gene>
<keyword evidence="1" id="KW-0175">Coiled coil</keyword>
<feature type="coiled-coil region" evidence="1">
    <location>
        <begin position="48"/>
        <end position="86"/>
    </location>
</feature>
<dbReference type="RefSeq" id="WP_165279758.1">
    <property type="nucleotide sequence ID" value="NZ_JAUZQE010000049.1"/>
</dbReference>
<dbReference type="Proteomes" id="UP001232156">
    <property type="component" value="Unassembled WGS sequence"/>
</dbReference>
<evidence type="ECO:0000313" key="3">
    <source>
        <dbReference type="Proteomes" id="UP001232156"/>
    </source>
</evidence>
<accession>A0ABU1D9A4</accession>
<evidence type="ECO:0008006" key="4">
    <source>
        <dbReference type="Google" id="ProtNLM"/>
    </source>
</evidence>